<evidence type="ECO:0000313" key="2">
    <source>
        <dbReference type="Proteomes" id="UP000177798"/>
    </source>
</evidence>
<dbReference type="InterPro" id="IPR011990">
    <property type="entry name" value="TPR-like_helical_dom_sf"/>
</dbReference>
<dbReference type="Gene3D" id="1.25.40.10">
    <property type="entry name" value="Tetratricopeptide repeat domain"/>
    <property type="match status" value="1"/>
</dbReference>
<protein>
    <submittedName>
        <fullName evidence="1">Uncharacterized protein</fullName>
    </submittedName>
</protein>
<evidence type="ECO:0000313" key="1">
    <source>
        <dbReference type="EMBL" id="APA11587.1"/>
    </source>
</evidence>
<name>A0A1D9Q9I4_SCLS1</name>
<dbReference type="Proteomes" id="UP000177798">
    <property type="component" value="Chromosome 8"/>
</dbReference>
<dbReference type="AlphaFoldDB" id="A0A1D9Q9I4"/>
<sequence length="204" mass="22606">MPIFIHNNKGNSATALMKAAQLNNQANQLEASGDFTGAEKLFLQSLQLKIESTGDESIQSALSKNALGELYLKMEGRWEDVRRFLEGADAVRGAIDDFDAACTRDNLGQLWEIKGDMVRAKAARERNPNSMICSNFNREANLIGYTVISAHSAAQISSPRERILKIVPDVGLRGIVVRSVRKWIGERDIGCGVRCLGEKVRSRW</sequence>
<organism evidence="1 2">
    <name type="scientific">Sclerotinia sclerotiorum (strain ATCC 18683 / 1980 / Ss-1)</name>
    <name type="common">White mold</name>
    <name type="synonym">Whetzelinia sclerotiorum</name>
    <dbReference type="NCBI Taxonomy" id="665079"/>
    <lineage>
        <taxon>Eukaryota</taxon>
        <taxon>Fungi</taxon>
        <taxon>Dikarya</taxon>
        <taxon>Ascomycota</taxon>
        <taxon>Pezizomycotina</taxon>
        <taxon>Leotiomycetes</taxon>
        <taxon>Helotiales</taxon>
        <taxon>Sclerotiniaceae</taxon>
        <taxon>Sclerotinia</taxon>
    </lineage>
</organism>
<proteinExistence type="predicted"/>
<dbReference type="OrthoDB" id="432970at2759"/>
<dbReference type="SUPFAM" id="SSF48452">
    <property type="entry name" value="TPR-like"/>
    <property type="match status" value="1"/>
</dbReference>
<dbReference type="VEuPathDB" id="FungiDB:sscle_08g063570"/>
<gene>
    <name evidence="1" type="ORF">sscle_08g063570</name>
</gene>
<dbReference type="EMBL" id="CP017821">
    <property type="protein sequence ID" value="APA11587.1"/>
    <property type="molecule type" value="Genomic_DNA"/>
</dbReference>
<reference evidence="2" key="1">
    <citation type="journal article" date="2017" name="Genome Biol. Evol.">
        <title>The complete genome sequence of the phytopathogenic fungus Sclerotinia sclerotiorum reveals insights into the genome architecture of broad host range pathogens.</title>
        <authorList>
            <person name="Derbyshire M."/>
            <person name="Denton-Giles M."/>
            <person name="Hegedus D."/>
            <person name="Seifbarghy S."/>
            <person name="Rollins J."/>
            <person name="van Kan J."/>
            <person name="Seidl M.F."/>
            <person name="Faino L."/>
            <person name="Mbengue M."/>
            <person name="Navaud O."/>
            <person name="Raffaele S."/>
            <person name="Hammond-Kosack K."/>
            <person name="Heard S."/>
            <person name="Oliver R."/>
        </authorList>
    </citation>
    <scope>NUCLEOTIDE SEQUENCE [LARGE SCALE GENOMIC DNA]</scope>
    <source>
        <strain evidence="2">ATCC 18683 / 1980 / Ss-1</strain>
    </source>
</reference>
<accession>A0A1D9Q9I4</accession>